<proteinExistence type="predicted"/>
<dbReference type="AlphaFoldDB" id="A0A8C2MJT7"/>
<evidence type="ECO:0000313" key="2">
    <source>
        <dbReference type="Ensembl" id="ENSCGRP00001020230.1"/>
    </source>
</evidence>
<feature type="compositionally biased region" description="Polar residues" evidence="1">
    <location>
        <begin position="27"/>
        <end position="42"/>
    </location>
</feature>
<organism evidence="2 3">
    <name type="scientific">Cricetulus griseus</name>
    <name type="common">Chinese hamster</name>
    <name type="synonym">Cricetulus barabensis griseus</name>
    <dbReference type="NCBI Taxonomy" id="10029"/>
    <lineage>
        <taxon>Eukaryota</taxon>
        <taxon>Metazoa</taxon>
        <taxon>Chordata</taxon>
        <taxon>Craniata</taxon>
        <taxon>Vertebrata</taxon>
        <taxon>Euteleostomi</taxon>
        <taxon>Mammalia</taxon>
        <taxon>Eutheria</taxon>
        <taxon>Euarchontoglires</taxon>
        <taxon>Glires</taxon>
        <taxon>Rodentia</taxon>
        <taxon>Myomorpha</taxon>
        <taxon>Muroidea</taxon>
        <taxon>Cricetidae</taxon>
        <taxon>Cricetinae</taxon>
        <taxon>Cricetulus</taxon>
    </lineage>
</organism>
<evidence type="ECO:0000313" key="3">
    <source>
        <dbReference type="Proteomes" id="UP000694386"/>
    </source>
</evidence>
<feature type="compositionally biased region" description="Basic and acidic residues" evidence="1">
    <location>
        <begin position="1"/>
        <end position="15"/>
    </location>
</feature>
<dbReference type="Ensembl" id="ENSCGRT00001024474.1">
    <property type="protein sequence ID" value="ENSCGRP00001020230.1"/>
    <property type="gene ID" value="ENSCGRG00001019448.1"/>
</dbReference>
<evidence type="ECO:0000256" key="1">
    <source>
        <dbReference type="SAM" id="MobiDB-lite"/>
    </source>
</evidence>
<dbReference type="Proteomes" id="UP000694386">
    <property type="component" value="Unplaced"/>
</dbReference>
<sequence length="134" mass="15273">VQRERQALEKQRRGEGSFLEKMMYRPQSLTTGSPAGTLSTGFSGRLGYEKEMSWNSTRPSSLVGARVPGWGRFGFLSIRKESRPPLVTSPARICCTPQFRISTCMPKAITWREGERREKSRRHHSCRHCSRASL</sequence>
<reference evidence="2" key="2">
    <citation type="submission" date="2025-09" db="UniProtKB">
        <authorList>
            <consortium name="Ensembl"/>
        </authorList>
    </citation>
    <scope>IDENTIFICATION</scope>
</reference>
<name>A0A8C2MJT7_CRIGR</name>
<reference evidence="2" key="1">
    <citation type="submission" date="2025-08" db="UniProtKB">
        <authorList>
            <consortium name="Ensembl"/>
        </authorList>
    </citation>
    <scope>IDENTIFICATION</scope>
</reference>
<accession>A0A8C2MJT7</accession>
<protein>
    <submittedName>
        <fullName evidence="2">Uncharacterized protein</fullName>
    </submittedName>
</protein>
<feature type="region of interest" description="Disordered" evidence="1">
    <location>
        <begin position="1"/>
        <end position="42"/>
    </location>
</feature>